<feature type="transmembrane region" description="Helical" evidence="1">
    <location>
        <begin position="149"/>
        <end position="168"/>
    </location>
</feature>
<feature type="transmembrane region" description="Helical" evidence="1">
    <location>
        <begin position="23"/>
        <end position="47"/>
    </location>
</feature>
<protein>
    <recommendedName>
        <fullName evidence="2">Phosphatidic acid phosphatase type 2/haloperoxidase domain-containing protein</fullName>
    </recommendedName>
</protein>
<dbReference type="InterPro" id="IPR036938">
    <property type="entry name" value="PAP2/HPO_sf"/>
</dbReference>
<feature type="domain" description="Phosphatidic acid phosphatase type 2/haloperoxidase" evidence="2">
    <location>
        <begin position="54"/>
        <end position="164"/>
    </location>
</feature>
<evidence type="ECO:0000256" key="1">
    <source>
        <dbReference type="SAM" id="Phobius"/>
    </source>
</evidence>
<dbReference type="SMART" id="SM00014">
    <property type="entry name" value="acidPPc"/>
    <property type="match status" value="1"/>
</dbReference>
<evidence type="ECO:0000313" key="3">
    <source>
        <dbReference type="EMBL" id="MPN28222.1"/>
    </source>
</evidence>
<dbReference type="PANTHER" id="PTHR14969:SF13">
    <property type="entry name" value="AT30094P"/>
    <property type="match status" value="1"/>
</dbReference>
<feature type="transmembrane region" description="Helical" evidence="1">
    <location>
        <begin position="54"/>
        <end position="73"/>
    </location>
</feature>
<reference evidence="3" key="1">
    <citation type="submission" date="2019-08" db="EMBL/GenBank/DDBJ databases">
        <authorList>
            <person name="Kucharzyk K."/>
            <person name="Murdoch R.W."/>
            <person name="Higgins S."/>
            <person name="Loffler F."/>
        </authorList>
    </citation>
    <scope>NUCLEOTIDE SEQUENCE</scope>
</reference>
<accession>A0A645GQL7</accession>
<dbReference type="SUPFAM" id="SSF48317">
    <property type="entry name" value="Acid phosphatase/Vanadium-dependent haloperoxidase"/>
    <property type="match status" value="1"/>
</dbReference>
<keyword evidence="1" id="KW-0812">Transmembrane</keyword>
<keyword evidence="1" id="KW-1133">Transmembrane helix</keyword>
<feature type="transmembrane region" description="Helical" evidence="1">
    <location>
        <begin position="125"/>
        <end position="143"/>
    </location>
</feature>
<comment type="caution">
    <text evidence="3">The sequence shown here is derived from an EMBL/GenBank/DDBJ whole genome shotgun (WGS) entry which is preliminary data.</text>
</comment>
<name>A0A645GQL7_9ZZZZ</name>
<dbReference type="Pfam" id="PF01569">
    <property type="entry name" value="PAP2"/>
    <property type="match status" value="1"/>
</dbReference>
<dbReference type="InterPro" id="IPR000326">
    <property type="entry name" value="PAP2/HPO"/>
</dbReference>
<feature type="transmembrane region" description="Helical" evidence="1">
    <location>
        <begin position="99"/>
        <end position="118"/>
    </location>
</feature>
<dbReference type="Gene3D" id="1.20.144.10">
    <property type="entry name" value="Phosphatidic acid phosphatase type 2/haloperoxidase"/>
    <property type="match status" value="1"/>
</dbReference>
<proteinExistence type="predicted"/>
<dbReference type="EMBL" id="VSSQ01078430">
    <property type="protein sequence ID" value="MPN28222.1"/>
    <property type="molecule type" value="Genomic_DNA"/>
</dbReference>
<dbReference type="AlphaFoldDB" id="A0A645GQL7"/>
<keyword evidence="1" id="KW-0472">Membrane</keyword>
<sequence length="177" mass="19917">MTVLELNILDWLQSSMRTPVGDALMPVITAFADKGIGWILLTFAFLLRFRTRRIGITLLLAICIEILLCNILLKPLVARQRPFILNPAFQLLIAAPQDYSFPSGHAAVSFACASVLWIYRSRWRFPAAVLAFIIAFSRLYLYVHFPTDVLAGAMIGVMVGVISCRILSRFKINNLCR</sequence>
<gene>
    <name evidence="3" type="ORF">SDC9_175663</name>
</gene>
<organism evidence="3">
    <name type="scientific">bioreactor metagenome</name>
    <dbReference type="NCBI Taxonomy" id="1076179"/>
    <lineage>
        <taxon>unclassified sequences</taxon>
        <taxon>metagenomes</taxon>
        <taxon>ecological metagenomes</taxon>
    </lineage>
</organism>
<dbReference type="PANTHER" id="PTHR14969">
    <property type="entry name" value="SPHINGOSINE-1-PHOSPHATE PHOSPHOHYDROLASE"/>
    <property type="match status" value="1"/>
</dbReference>
<evidence type="ECO:0000259" key="2">
    <source>
        <dbReference type="SMART" id="SM00014"/>
    </source>
</evidence>